<keyword evidence="3" id="KW-1185">Reference proteome</keyword>
<evidence type="ECO:0000256" key="1">
    <source>
        <dbReference type="SAM" id="MobiDB-lite"/>
    </source>
</evidence>
<reference evidence="2 3" key="1">
    <citation type="submission" date="2019-05" db="EMBL/GenBank/DDBJ databases">
        <title>Another draft genome of Portunus trituberculatus and its Hox gene families provides insights of decapod evolution.</title>
        <authorList>
            <person name="Jeong J.-H."/>
            <person name="Song I."/>
            <person name="Kim S."/>
            <person name="Choi T."/>
            <person name="Kim D."/>
            <person name="Ryu S."/>
            <person name="Kim W."/>
        </authorList>
    </citation>
    <scope>NUCLEOTIDE SEQUENCE [LARGE SCALE GENOMIC DNA]</scope>
    <source>
        <tissue evidence="2">Muscle</tissue>
    </source>
</reference>
<name>A0A5B7HL98_PORTR</name>
<accession>A0A5B7HL98</accession>
<proteinExistence type="predicted"/>
<dbReference type="AlphaFoldDB" id="A0A5B7HL98"/>
<dbReference type="Proteomes" id="UP000324222">
    <property type="component" value="Unassembled WGS sequence"/>
</dbReference>
<evidence type="ECO:0000313" key="3">
    <source>
        <dbReference type="Proteomes" id="UP000324222"/>
    </source>
</evidence>
<protein>
    <submittedName>
        <fullName evidence="2">Uncharacterized protein</fullName>
    </submittedName>
</protein>
<evidence type="ECO:0000313" key="2">
    <source>
        <dbReference type="EMBL" id="MPC69488.1"/>
    </source>
</evidence>
<dbReference type="EMBL" id="VSRR010029510">
    <property type="protein sequence ID" value="MPC69488.1"/>
    <property type="molecule type" value="Genomic_DNA"/>
</dbReference>
<gene>
    <name evidence="2" type="ORF">E2C01_063714</name>
</gene>
<organism evidence="2 3">
    <name type="scientific">Portunus trituberculatus</name>
    <name type="common">Swimming crab</name>
    <name type="synonym">Neptunus trituberculatus</name>
    <dbReference type="NCBI Taxonomy" id="210409"/>
    <lineage>
        <taxon>Eukaryota</taxon>
        <taxon>Metazoa</taxon>
        <taxon>Ecdysozoa</taxon>
        <taxon>Arthropoda</taxon>
        <taxon>Crustacea</taxon>
        <taxon>Multicrustacea</taxon>
        <taxon>Malacostraca</taxon>
        <taxon>Eumalacostraca</taxon>
        <taxon>Eucarida</taxon>
        <taxon>Decapoda</taxon>
        <taxon>Pleocyemata</taxon>
        <taxon>Brachyura</taxon>
        <taxon>Eubrachyura</taxon>
        <taxon>Portunoidea</taxon>
        <taxon>Portunidae</taxon>
        <taxon>Portuninae</taxon>
        <taxon>Portunus</taxon>
    </lineage>
</organism>
<comment type="caution">
    <text evidence="2">The sequence shown here is derived from an EMBL/GenBank/DDBJ whole genome shotgun (WGS) entry which is preliminary data.</text>
</comment>
<feature type="region of interest" description="Disordered" evidence="1">
    <location>
        <begin position="1"/>
        <end position="30"/>
    </location>
</feature>
<sequence>MYQWSESGPGGVCGTSTLREEKPAPLSTSHPSPLLLSYFLTAPATRYYFCCRPPR</sequence>